<dbReference type="Proteomes" id="UP001163835">
    <property type="component" value="Unassembled WGS sequence"/>
</dbReference>
<sequence length="152" mass="17170">LVLFICNPTNMAVCKGFAINNAALTAYTILPFLACNFVCLLVPSFQFCEQKHIPCKLRATGTLNPRSVHCNPGSALIRSFLLGTYLVVIIIVSFFKVDIWKISLPFAVAKLIFDFAWDHYHFTTKKLSHHGHSDFKEETSADDNDPMYLQIQ</sequence>
<evidence type="ECO:0000313" key="1">
    <source>
        <dbReference type="EMBL" id="KAJ3804687.1"/>
    </source>
</evidence>
<dbReference type="EMBL" id="MU795854">
    <property type="protein sequence ID" value="KAJ3804687.1"/>
    <property type="molecule type" value="Genomic_DNA"/>
</dbReference>
<keyword evidence="2" id="KW-1185">Reference proteome</keyword>
<evidence type="ECO:0000313" key="2">
    <source>
        <dbReference type="Proteomes" id="UP001163835"/>
    </source>
</evidence>
<feature type="non-terminal residue" evidence="1">
    <location>
        <position position="1"/>
    </location>
</feature>
<protein>
    <submittedName>
        <fullName evidence="1">Uncharacterized protein</fullName>
    </submittedName>
</protein>
<proteinExistence type="predicted"/>
<comment type="caution">
    <text evidence="1">The sequence shown here is derived from an EMBL/GenBank/DDBJ whole genome shotgun (WGS) entry which is preliminary data.</text>
</comment>
<reference evidence="1" key="1">
    <citation type="submission" date="2022-09" db="EMBL/GenBank/DDBJ databases">
        <title>A Global Phylogenomic Analysis of the Shiitake Genus Lentinula.</title>
        <authorList>
            <consortium name="DOE Joint Genome Institute"/>
            <person name="Sierra-Patev S."/>
            <person name="Min B."/>
            <person name="Naranjo-Ortiz M."/>
            <person name="Looney B."/>
            <person name="Konkel Z."/>
            <person name="Slot J.C."/>
            <person name="Sakamoto Y."/>
            <person name="Steenwyk J.L."/>
            <person name="Rokas A."/>
            <person name="Carro J."/>
            <person name="Camarero S."/>
            <person name="Ferreira P."/>
            <person name="Molpeceres G."/>
            <person name="Ruiz-Duenas F.J."/>
            <person name="Serrano A."/>
            <person name="Henrissat B."/>
            <person name="Drula E."/>
            <person name="Hughes K.W."/>
            <person name="Mata J.L."/>
            <person name="Ishikawa N.K."/>
            <person name="Vargas-Isla R."/>
            <person name="Ushijima S."/>
            <person name="Smith C.A."/>
            <person name="Ahrendt S."/>
            <person name="Andreopoulos W."/>
            <person name="He G."/>
            <person name="Labutti K."/>
            <person name="Lipzen A."/>
            <person name="Ng V."/>
            <person name="Riley R."/>
            <person name="Sandor L."/>
            <person name="Barry K."/>
            <person name="Martinez A.T."/>
            <person name="Xiao Y."/>
            <person name="Gibbons J.G."/>
            <person name="Terashima K."/>
            <person name="Grigoriev I.V."/>
            <person name="Hibbett D.S."/>
        </authorList>
    </citation>
    <scope>NUCLEOTIDE SEQUENCE</scope>
    <source>
        <strain evidence="1">TMI1499</strain>
    </source>
</reference>
<organism evidence="1 2">
    <name type="scientific">Lentinula aff. lateritia</name>
    <dbReference type="NCBI Taxonomy" id="2804960"/>
    <lineage>
        <taxon>Eukaryota</taxon>
        <taxon>Fungi</taxon>
        <taxon>Dikarya</taxon>
        <taxon>Basidiomycota</taxon>
        <taxon>Agaricomycotina</taxon>
        <taxon>Agaricomycetes</taxon>
        <taxon>Agaricomycetidae</taxon>
        <taxon>Agaricales</taxon>
        <taxon>Marasmiineae</taxon>
        <taxon>Omphalotaceae</taxon>
        <taxon>Lentinula</taxon>
    </lineage>
</organism>
<name>A0ACC1TIW7_9AGAR</name>
<accession>A0ACC1TIW7</accession>
<gene>
    <name evidence="1" type="ORF">F5876DRAFT_53065</name>
</gene>